<evidence type="ECO:0000313" key="4">
    <source>
        <dbReference type="Proteomes" id="UP000030765"/>
    </source>
</evidence>
<dbReference type="EMBL" id="KE525324">
    <property type="protein sequence ID" value="KFB46915.1"/>
    <property type="molecule type" value="Genomic_DNA"/>
</dbReference>
<keyword evidence="4" id="KW-1185">Reference proteome</keyword>
<feature type="compositionally biased region" description="Basic and acidic residues" evidence="1">
    <location>
        <begin position="52"/>
        <end position="69"/>
    </location>
</feature>
<proteinExistence type="predicted"/>
<accession>A0A084W9M1</accession>
<gene>
    <name evidence="2" type="ORF">ZHAS_00014925</name>
</gene>
<protein>
    <submittedName>
        <fullName evidence="2 3">Dynein heavy chain, putative</fullName>
    </submittedName>
</protein>
<dbReference type="VEuPathDB" id="VectorBase:ASIS019342"/>
<dbReference type="EnsemblMetazoa" id="ASIC014925-RA">
    <property type="protein sequence ID" value="ASIC014925-PA"/>
    <property type="gene ID" value="ASIC014925"/>
</dbReference>
<dbReference type="Proteomes" id="UP000030765">
    <property type="component" value="Unassembled WGS sequence"/>
</dbReference>
<organism evidence="2">
    <name type="scientific">Anopheles sinensis</name>
    <name type="common">Mosquito</name>
    <dbReference type="NCBI Taxonomy" id="74873"/>
    <lineage>
        <taxon>Eukaryota</taxon>
        <taxon>Metazoa</taxon>
        <taxon>Ecdysozoa</taxon>
        <taxon>Arthropoda</taxon>
        <taxon>Hexapoda</taxon>
        <taxon>Insecta</taxon>
        <taxon>Pterygota</taxon>
        <taxon>Neoptera</taxon>
        <taxon>Endopterygota</taxon>
        <taxon>Diptera</taxon>
        <taxon>Nematocera</taxon>
        <taxon>Culicoidea</taxon>
        <taxon>Culicidae</taxon>
        <taxon>Anophelinae</taxon>
        <taxon>Anopheles</taxon>
    </lineage>
</organism>
<feature type="compositionally biased region" description="Basic and acidic residues" evidence="1">
    <location>
        <begin position="23"/>
        <end position="41"/>
    </location>
</feature>
<dbReference type="EMBL" id="ATLV01021838">
    <property type="status" value="NOT_ANNOTATED_CDS"/>
    <property type="molecule type" value="Genomic_DNA"/>
</dbReference>
<evidence type="ECO:0000313" key="2">
    <source>
        <dbReference type="EMBL" id="KFB46915.1"/>
    </source>
</evidence>
<feature type="region of interest" description="Disordered" evidence="1">
    <location>
        <begin position="1"/>
        <end position="69"/>
    </location>
</feature>
<dbReference type="AlphaFoldDB" id="A0A084W9M1"/>
<reference evidence="2 4" key="1">
    <citation type="journal article" date="2014" name="BMC Genomics">
        <title>Genome sequence of Anopheles sinensis provides insight into genetics basis of mosquito competence for malaria parasites.</title>
        <authorList>
            <person name="Zhou D."/>
            <person name="Zhang D."/>
            <person name="Ding G."/>
            <person name="Shi L."/>
            <person name="Hou Q."/>
            <person name="Ye Y."/>
            <person name="Xu Y."/>
            <person name="Zhou H."/>
            <person name="Xiong C."/>
            <person name="Li S."/>
            <person name="Yu J."/>
            <person name="Hong S."/>
            <person name="Yu X."/>
            <person name="Zou P."/>
            <person name="Chen C."/>
            <person name="Chang X."/>
            <person name="Wang W."/>
            <person name="Lv Y."/>
            <person name="Sun Y."/>
            <person name="Ma L."/>
            <person name="Shen B."/>
            <person name="Zhu C."/>
        </authorList>
    </citation>
    <scope>NUCLEOTIDE SEQUENCE [LARGE SCALE GENOMIC DNA]</scope>
</reference>
<reference evidence="3" key="2">
    <citation type="submission" date="2020-05" db="UniProtKB">
        <authorList>
            <consortium name="EnsemblMetazoa"/>
        </authorList>
    </citation>
    <scope>IDENTIFICATION</scope>
</reference>
<sequence>MAERLNTALAMSARGHNLTAPETQRRPGDPDTTEKDHREAAETLPAPSEPESGERRGDEDRSGADGDLC</sequence>
<name>A0A084W9M1_ANOSI</name>
<evidence type="ECO:0000256" key="1">
    <source>
        <dbReference type="SAM" id="MobiDB-lite"/>
    </source>
</evidence>
<evidence type="ECO:0000313" key="3">
    <source>
        <dbReference type="EnsemblMetazoa" id="ASIC014925-PA"/>
    </source>
</evidence>
<dbReference type="VEuPathDB" id="VectorBase:ASIC014925"/>